<reference evidence="4" key="1">
    <citation type="submission" date="2020-10" db="EMBL/GenBank/DDBJ databases">
        <authorList>
            <person name="Gilroy R."/>
        </authorList>
    </citation>
    <scope>NUCLEOTIDE SEQUENCE</scope>
    <source>
        <strain evidence="4">ChiSjej2B20-13462</strain>
    </source>
</reference>
<accession>A0A9D1CPC0</accession>
<sequence length="314" mass="34293">MRTVSITTPVQDRHRAWLETAAAGRCTLVYGRDTGAEAVIGDLEPRELADYKGLRWFHLVWAGIDKFTAADVPAGAVMTNGSGVYGAMIAEHMLACILSLCRQLPHYAALQRQRLWDPRWQESTLEGKTVLILGAGDIGSALARRLRGFDCRILGICRRPRPIEGFDAVYGPEDLDRLLPQADVAACVLPGTRETAGLLHRERLLSMKPGAILVNCGRGSLIDTAALAEALDAVPLLGCALDVTDPEPLPPESPLWARENVILTPHVSGASFGHLAETEDKIYRLAAENLRRYLDGEPLLNQVDFAAGYRRITP</sequence>
<dbReference type="SUPFAM" id="SSF52283">
    <property type="entry name" value="Formate/glycerate dehydrogenase catalytic domain-like"/>
    <property type="match status" value="1"/>
</dbReference>
<gene>
    <name evidence="4" type="ORF">IAA67_08655</name>
</gene>
<evidence type="ECO:0000313" key="5">
    <source>
        <dbReference type="Proteomes" id="UP000886874"/>
    </source>
</evidence>
<reference evidence="4" key="2">
    <citation type="journal article" date="2021" name="PeerJ">
        <title>Extensive microbial diversity within the chicken gut microbiome revealed by metagenomics and culture.</title>
        <authorList>
            <person name="Gilroy R."/>
            <person name="Ravi A."/>
            <person name="Getino M."/>
            <person name="Pursley I."/>
            <person name="Horton D.L."/>
            <person name="Alikhan N.F."/>
            <person name="Baker D."/>
            <person name="Gharbi K."/>
            <person name="Hall N."/>
            <person name="Watson M."/>
            <person name="Adriaenssens E.M."/>
            <person name="Foster-Nyarko E."/>
            <person name="Jarju S."/>
            <person name="Secka A."/>
            <person name="Antonio M."/>
            <person name="Oren A."/>
            <person name="Chaudhuri R.R."/>
            <person name="La Ragione R."/>
            <person name="Hildebrand F."/>
            <person name="Pallen M.J."/>
        </authorList>
    </citation>
    <scope>NUCLEOTIDE SEQUENCE</scope>
    <source>
        <strain evidence="4">ChiSjej2B20-13462</strain>
    </source>
</reference>
<keyword evidence="1" id="KW-0560">Oxidoreductase</keyword>
<dbReference type="Proteomes" id="UP000886874">
    <property type="component" value="Unassembled WGS sequence"/>
</dbReference>
<dbReference type="PROSITE" id="PS00671">
    <property type="entry name" value="D_2_HYDROXYACID_DH_3"/>
    <property type="match status" value="1"/>
</dbReference>
<dbReference type="AlphaFoldDB" id="A0A9D1CPC0"/>
<dbReference type="GO" id="GO:0051287">
    <property type="term" value="F:NAD binding"/>
    <property type="evidence" value="ECO:0007669"/>
    <property type="project" value="InterPro"/>
</dbReference>
<dbReference type="GO" id="GO:0016616">
    <property type="term" value="F:oxidoreductase activity, acting on the CH-OH group of donors, NAD or NADP as acceptor"/>
    <property type="evidence" value="ECO:0007669"/>
    <property type="project" value="UniProtKB-ARBA"/>
</dbReference>
<evidence type="ECO:0000256" key="1">
    <source>
        <dbReference type="ARBA" id="ARBA00023002"/>
    </source>
</evidence>
<name>A0A9D1CPC0_9FIRM</name>
<comment type="caution">
    <text evidence="4">The sequence shown here is derived from an EMBL/GenBank/DDBJ whole genome shotgun (WGS) entry which is preliminary data.</text>
</comment>
<dbReference type="Pfam" id="PF02826">
    <property type="entry name" value="2-Hacid_dh_C"/>
    <property type="match status" value="1"/>
</dbReference>
<evidence type="ECO:0000256" key="2">
    <source>
        <dbReference type="ARBA" id="ARBA00023027"/>
    </source>
</evidence>
<protein>
    <submittedName>
        <fullName evidence="4">D-2-hydroxyacid dehydrogenase</fullName>
    </submittedName>
</protein>
<dbReference type="PANTHER" id="PTHR43333">
    <property type="entry name" value="2-HACID_DH_C DOMAIN-CONTAINING PROTEIN"/>
    <property type="match status" value="1"/>
</dbReference>
<dbReference type="SUPFAM" id="SSF51735">
    <property type="entry name" value="NAD(P)-binding Rossmann-fold domains"/>
    <property type="match status" value="1"/>
</dbReference>
<dbReference type="EMBL" id="DVFN01000123">
    <property type="protein sequence ID" value="HIQ70385.1"/>
    <property type="molecule type" value="Genomic_DNA"/>
</dbReference>
<keyword evidence="2" id="KW-0520">NAD</keyword>
<dbReference type="InterPro" id="IPR036291">
    <property type="entry name" value="NAD(P)-bd_dom_sf"/>
</dbReference>
<organism evidence="4 5">
    <name type="scientific">Candidatus Avoscillospira stercorigallinarum</name>
    <dbReference type="NCBI Taxonomy" id="2840708"/>
    <lineage>
        <taxon>Bacteria</taxon>
        <taxon>Bacillati</taxon>
        <taxon>Bacillota</taxon>
        <taxon>Clostridia</taxon>
        <taxon>Eubacteriales</taxon>
        <taxon>Oscillospiraceae</taxon>
        <taxon>Oscillospiraceae incertae sedis</taxon>
        <taxon>Candidatus Avoscillospira</taxon>
    </lineage>
</organism>
<feature type="domain" description="D-isomer specific 2-hydroxyacid dehydrogenase NAD-binding" evidence="3">
    <location>
        <begin position="95"/>
        <end position="268"/>
    </location>
</feature>
<dbReference type="PANTHER" id="PTHR43333:SF1">
    <property type="entry name" value="D-ISOMER SPECIFIC 2-HYDROXYACID DEHYDROGENASE NAD-BINDING DOMAIN-CONTAINING PROTEIN"/>
    <property type="match status" value="1"/>
</dbReference>
<proteinExistence type="predicted"/>
<evidence type="ECO:0000259" key="3">
    <source>
        <dbReference type="Pfam" id="PF02826"/>
    </source>
</evidence>
<dbReference type="InterPro" id="IPR006140">
    <property type="entry name" value="D-isomer_DH_NAD-bd"/>
</dbReference>
<dbReference type="Gene3D" id="3.40.50.720">
    <property type="entry name" value="NAD(P)-binding Rossmann-like Domain"/>
    <property type="match status" value="2"/>
</dbReference>
<dbReference type="InterPro" id="IPR029753">
    <property type="entry name" value="D-isomer_DH_CS"/>
</dbReference>
<dbReference type="CDD" id="cd05300">
    <property type="entry name" value="2-Hacid_dh_1"/>
    <property type="match status" value="1"/>
</dbReference>
<evidence type="ECO:0000313" key="4">
    <source>
        <dbReference type="EMBL" id="HIQ70385.1"/>
    </source>
</evidence>